<gene>
    <name evidence="2" type="ORF">HNR40_004839</name>
</gene>
<sequence>MNRTLLMCGVLAGPFYVLVTLAQAVTREPFDLTRHAASLLSNGDLGWIQIANFVITGALVIAFSYALRRPWAPWLIRVYGLGLIGAGAFVADPALGFPAGTPGGPPAVITWHGMLHFVAGGVGFLCMIAACLLHARRHAAERRTGWAIFSALTGVLFLAAFAGIASGNASALVNVAFALAVLLSWSWISATALRFLREAR</sequence>
<evidence type="ECO:0000313" key="3">
    <source>
        <dbReference type="Proteomes" id="UP000568380"/>
    </source>
</evidence>
<dbReference type="InterPro" id="IPR009339">
    <property type="entry name" value="DUF998"/>
</dbReference>
<dbReference type="RefSeq" id="WP_246509385.1">
    <property type="nucleotide sequence ID" value="NZ_JACHIN010000006.1"/>
</dbReference>
<dbReference type="Pfam" id="PF06197">
    <property type="entry name" value="DUF998"/>
    <property type="match status" value="1"/>
</dbReference>
<proteinExistence type="predicted"/>
<feature type="transmembrane region" description="Helical" evidence="1">
    <location>
        <begin position="74"/>
        <end position="91"/>
    </location>
</feature>
<name>A0A7W8A6Y6_9ACTN</name>
<evidence type="ECO:0000313" key="2">
    <source>
        <dbReference type="EMBL" id="MBB5079353.1"/>
    </source>
</evidence>
<reference evidence="2 3" key="1">
    <citation type="submission" date="2020-08" db="EMBL/GenBank/DDBJ databases">
        <title>Genomic Encyclopedia of Type Strains, Phase IV (KMG-IV): sequencing the most valuable type-strain genomes for metagenomic binning, comparative biology and taxonomic classification.</title>
        <authorList>
            <person name="Goeker M."/>
        </authorList>
    </citation>
    <scope>NUCLEOTIDE SEQUENCE [LARGE SCALE GENOMIC DNA]</scope>
    <source>
        <strain evidence="2 3">DSM 45385</strain>
    </source>
</reference>
<keyword evidence="1" id="KW-1133">Transmembrane helix</keyword>
<evidence type="ECO:0000256" key="1">
    <source>
        <dbReference type="SAM" id="Phobius"/>
    </source>
</evidence>
<accession>A0A7W8A6Y6</accession>
<feature type="transmembrane region" description="Helical" evidence="1">
    <location>
        <begin position="145"/>
        <end position="165"/>
    </location>
</feature>
<organism evidence="2 3">
    <name type="scientific">Nonomuraea endophytica</name>
    <dbReference type="NCBI Taxonomy" id="714136"/>
    <lineage>
        <taxon>Bacteria</taxon>
        <taxon>Bacillati</taxon>
        <taxon>Actinomycetota</taxon>
        <taxon>Actinomycetes</taxon>
        <taxon>Streptosporangiales</taxon>
        <taxon>Streptosporangiaceae</taxon>
        <taxon>Nonomuraea</taxon>
    </lineage>
</organism>
<dbReference type="Proteomes" id="UP000568380">
    <property type="component" value="Unassembled WGS sequence"/>
</dbReference>
<dbReference type="AlphaFoldDB" id="A0A7W8A6Y6"/>
<feature type="transmembrane region" description="Helical" evidence="1">
    <location>
        <begin position="111"/>
        <end position="133"/>
    </location>
</feature>
<dbReference type="EMBL" id="JACHIN010000006">
    <property type="protein sequence ID" value="MBB5079353.1"/>
    <property type="molecule type" value="Genomic_DNA"/>
</dbReference>
<feature type="transmembrane region" description="Helical" evidence="1">
    <location>
        <begin position="48"/>
        <end position="67"/>
    </location>
</feature>
<keyword evidence="1" id="KW-0472">Membrane</keyword>
<keyword evidence="3" id="KW-1185">Reference proteome</keyword>
<feature type="transmembrane region" description="Helical" evidence="1">
    <location>
        <begin position="171"/>
        <end position="196"/>
    </location>
</feature>
<keyword evidence="1" id="KW-0812">Transmembrane</keyword>
<comment type="caution">
    <text evidence="2">The sequence shown here is derived from an EMBL/GenBank/DDBJ whole genome shotgun (WGS) entry which is preliminary data.</text>
</comment>
<protein>
    <submittedName>
        <fullName evidence="2">Putative membrane protein</fullName>
    </submittedName>
</protein>